<reference evidence="4 5" key="1">
    <citation type="submission" date="2016-02" db="EMBL/GenBank/DDBJ databases">
        <title>Draft Genome for Tepidibacillus decaturensis nov. sp. Strain Z9, an Anaerobic, Moderately Thermophilic and Heterotrophic Bacterium from Deep Subsurface of the Illinois Basin, USA.</title>
        <authorList>
            <person name="Dong Y."/>
            <person name="Chang J.Y."/>
            <person name="Sanford R."/>
            <person name="Fouke B.W."/>
        </authorList>
    </citation>
    <scope>NUCLEOTIDE SEQUENCE [LARGE SCALE GENOMIC DNA]</scope>
    <source>
        <strain evidence="4 5">Z9</strain>
    </source>
</reference>
<keyword evidence="5" id="KW-1185">Reference proteome</keyword>
<keyword evidence="2" id="KW-1133">Transmembrane helix</keyword>
<proteinExistence type="predicted"/>
<dbReference type="GO" id="GO:0019379">
    <property type="term" value="P:sulfate assimilation, phosphoadenylyl sulfate reduction by phosphoadenylyl-sulfate reductase (thioredoxin)"/>
    <property type="evidence" value="ECO:0007669"/>
    <property type="project" value="TreeGrafter"/>
</dbReference>
<dbReference type="InterPro" id="IPR027417">
    <property type="entry name" value="P-loop_NTPase"/>
</dbReference>
<evidence type="ECO:0000313" key="5">
    <source>
        <dbReference type="Proteomes" id="UP000070352"/>
    </source>
</evidence>
<keyword evidence="2" id="KW-0472">Membrane</keyword>
<evidence type="ECO:0000256" key="1">
    <source>
        <dbReference type="ARBA" id="ARBA00022679"/>
    </source>
</evidence>
<dbReference type="GO" id="GO:0005737">
    <property type="term" value="C:cytoplasm"/>
    <property type="evidence" value="ECO:0007669"/>
    <property type="project" value="TreeGrafter"/>
</dbReference>
<dbReference type="GO" id="GO:0010134">
    <property type="term" value="P:sulfate assimilation via adenylyl sulfate reduction"/>
    <property type="evidence" value="ECO:0007669"/>
    <property type="project" value="TreeGrafter"/>
</dbReference>
<dbReference type="Pfam" id="PF01583">
    <property type="entry name" value="APS_kinase"/>
    <property type="match status" value="1"/>
</dbReference>
<evidence type="ECO:0000256" key="2">
    <source>
        <dbReference type="SAM" id="Phobius"/>
    </source>
</evidence>
<keyword evidence="2" id="KW-0812">Transmembrane</keyword>
<protein>
    <recommendedName>
        <fullName evidence="3">APS kinase domain-containing protein</fullName>
    </recommendedName>
</protein>
<keyword evidence="1" id="KW-0808">Transferase</keyword>
<dbReference type="Gene3D" id="3.40.50.300">
    <property type="entry name" value="P-loop containing nucleotide triphosphate hydrolases"/>
    <property type="match status" value="1"/>
</dbReference>
<dbReference type="OrthoDB" id="9804504at2"/>
<dbReference type="SUPFAM" id="SSF52540">
    <property type="entry name" value="P-loop containing nucleoside triphosphate hydrolases"/>
    <property type="match status" value="1"/>
</dbReference>
<gene>
    <name evidence="4" type="ORF">U473_09870</name>
</gene>
<feature type="domain" description="APS kinase" evidence="3">
    <location>
        <begin position="3"/>
        <end position="119"/>
    </location>
</feature>
<evidence type="ECO:0000313" key="4">
    <source>
        <dbReference type="EMBL" id="KXG44276.1"/>
    </source>
</evidence>
<accession>A0A135L5L6</accession>
<evidence type="ECO:0000259" key="3">
    <source>
        <dbReference type="Pfam" id="PF01583"/>
    </source>
</evidence>
<name>A0A135L5L6_9BACI</name>
<dbReference type="Proteomes" id="UP000070352">
    <property type="component" value="Unassembled WGS sequence"/>
</dbReference>
<dbReference type="RefSeq" id="WP_068725805.1">
    <property type="nucleotide sequence ID" value="NZ_LSKU01000001.1"/>
</dbReference>
<dbReference type="STRING" id="1413211.U473_09870"/>
<dbReference type="PANTHER" id="PTHR42700:SF1">
    <property type="entry name" value="SULFATE ADENYLYLTRANSFERASE"/>
    <property type="match status" value="1"/>
</dbReference>
<dbReference type="InterPro" id="IPR050512">
    <property type="entry name" value="Sulf_AdTrans/APS_kinase"/>
</dbReference>
<dbReference type="PANTHER" id="PTHR42700">
    <property type="entry name" value="SULFATE ADENYLYLTRANSFERASE"/>
    <property type="match status" value="1"/>
</dbReference>
<sequence>MQQGLIIWFTGHSKSGKTTLSKLLFSELQQKGYRCYRLDSDTLPLSIIKPQADRWEERQRLKLENISFLSRLLYDNNYFVLIASVGRFSEWRELLRKQVPNFIEIYLTCPLEVRLERDFEKNIKLIVTILIITKNLIILMLSLIQITSNQMKV</sequence>
<dbReference type="InterPro" id="IPR059117">
    <property type="entry name" value="APS_kinase_dom"/>
</dbReference>
<feature type="transmembrane region" description="Helical" evidence="2">
    <location>
        <begin position="125"/>
        <end position="146"/>
    </location>
</feature>
<dbReference type="AlphaFoldDB" id="A0A135L5L6"/>
<dbReference type="EMBL" id="LSKU01000001">
    <property type="protein sequence ID" value="KXG44276.1"/>
    <property type="molecule type" value="Genomic_DNA"/>
</dbReference>
<comment type="caution">
    <text evidence="4">The sequence shown here is derived from an EMBL/GenBank/DDBJ whole genome shotgun (WGS) entry which is preliminary data.</text>
</comment>
<dbReference type="GO" id="GO:0004781">
    <property type="term" value="F:sulfate adenylyltransferase (ATP) activity"/>
    <property type="evidence" value="ECO:0007669"/>
    <property type="project" value="TreeGrafter"/>
</dbReference>
<organism evidence="4 5">
    <name type="scientific">Tepidibacillus decaturensis</name>
    <dbReference type="NCBI Taxonomy" id="1413211"/>
    <lineage>
        <taxon>Bacteria</taxon>
        <taxon>Bacillati</taxon>
        <taxon>Bacillota</taxon>
        <taxon>Bacilli</taxon>
        <taxon>Bacillales</taxon>
        <taxon>Bacillaceae</taxon>
        <taxon>Tepidibacillus</taxon>
    </lineage>
</organism>